<comment type="similarity">
    <text evidence="3">Belongs to the tRNA nucleotidyltransferase/poly(A) polymerase family.</text>
</comment>
<dbReference type="Gene3D" id="1.10.3090.10">
    <property type="entry name" value="cca-adding enzyme, domain 2"/>
    <property type="match status" value="1"/>
</dbReference>
<dbReference type="EMBL" id="NRHC01000071">
    <property type="protein sequence ID" value="RIY32011.1"/>
    <property type="molecule type" value="Genomic_DNA"/>
</dbReference>
<keyword evidence="2" id="KW-0547">Nucleotide-binding</keyword>
<evidence type="ECO:0000259" key="7">
    <source>
        <dbReference type="Pfam" id="PF12627"/>
    </source>
</evidence>
<accession>A0A3A1Y3I6</accession>
<dbReference type="AlphaFoldDB" id="A0A3A1Y3I6"/>
<feature type="domain" description="Poly A polymerase head" evidence="6">
    <location>
        <begin position="55"/>
        <end position="189"/>
    </location>
</feature>
<feature type="compositionally biased region" description="Basic and acidic residues" evidence="5">
    <location>
        <begin position="1099"/>
        <end position="1113"/>
    </location>
</feature>
<dbReference type="SUPFAM" id="SSF81301">
    <property type="entry name" value="Nucleotidyltransferase"/>
    <property type="match status" value="1"/>
</dbReference>
<feature type="domain" description="tRNA nucleotidyltransferase/poly(A) polymerase RNA and SrmB- binding" evidence="7">
    <location>
        <begin position="217"/>
        <end position="277"/>
    </location>
</feature>
<dbReference type="GO" id="GO:0006396">
    <property type="term" value="P:RNA processing"/>
    <property type="evidence" value="ECO:0007669"/>
    <property type="project" value="InterPro"/>
</dbReference>
<evidence type="ECO:0000256" key="2">
    <source>
        <dbReference type="ARBA" id="ARBA00022741"/>
    </source>
</evidence>
<dbReference type="InterPro" id="IPR002646">
    <property type="entry name" value="PolA_pol_head_dom"/>
</dbReference>
<gene>
    <name evidence="8" type="ORF">CKF54_05640</name>
</gene>
<dbReference type="CDD" id="cd05398">
    <property type="entry name" value="NT_ClassII-CCAase"/>
    <property type="match status" value="1"/>
</dbReference>
<dbReference type="PANTHER" id="PTHR43051">
    <property type="entry name" value="POLYNUCLEOTIDE ADENYLYLTRANSFERASE FAMILY PROTEIN"/>
    <property type="match status" value="1"/>
</dbReference>
<dbReference type="InterPro" id="IPR052191">
    <property type="entry name" value="tRNA_ntf/polyA_polymerase_I"/>
</dbReference>
<dbReference type="SUPFAM" id="SSF81891">
    <property type="entry name" value="Poly A polymerase C-terminal region-like"/>
    <property type="match status" value="1"/>
</dbReference>
<dbReference type="GO" id="GO:0016779">
    <property type="term" value="F:nucleotidyltransferase activity"/>
    <property type="evidence" value="ECO:0007669"/>
    <property type="project" value="InterPro"/>
</dbReference>
<evidence type="ECO:0000256" key="4">
    <source>
        <dbReference type="SAM" id="Coils"/>
    </source>
</evidence>
<dbReference type="InterPro" id="IPR043519">
    <property type="entry name" value="NT_sf"/>
</dbReference>
<dbReference type="Pfam" id="PF01743">
    <property type="entry name" value="PolyA_pol"/>
    <property type="match status" value="1"/>
</dbReference>
<dbReference type="RefSeq" id="WP_119525392.1">
    <property type="nucleotide sequence ID" value="NZ_NRHC01000071.1"/>
</dbReference>
<reference evidence="8 9" key="1">
    <citation type="submission" date="2017-08" db="EMBL/GenBank/DDBJ databases">
        <title>Reclassification of Bisgaard taxon 37 and 44.</title>
        <authorList>
            <person name="Christensen H."/>
        </authorList>
    </citation>
    <scope>NUCLEOTIDE SEQUENCE [LARGE SCALE GENOMIC DNA]</scope>
    <source>
        <strain evidence="8 9">B96_3</strain>
    </source>
</reference>
<keyword evidence="3" id="KW-0694">RNA-binding</keyword>
<name>A0A3A1Y3I6_9GAMM</name>
<dbReference type="InterPro" id="IPR032828">
    <property type="entry name" value="PolyA_RNA-bd"/>
</dbReference>
<comment type="caution">
    <text evidence="8">The sequence shown here is derived from an EMBL/GenBank/DDBJ whole genome shotgun (WGS) entry which is preliminary data.</text>
</comment>
<evidence type="ECO:0000313" key="8">
    <source>
        <dbReference type="EMBL" id="RIY32011.1"/>
    </source>
</evidence>
<dbReference type="PANTHER" id="PTHR43051:SF1">
    <property type="entry name" value="POLYNUCLEOTIDE ADENYLYLTRANSFERASE FAMILY PROTEIN"/>
    <property type="match status" value="1"/>
</dbReference>
<keyword evidence="1 3" id="KW-0808">Transferase</keyword>
<evidence type="ECO:0008006" key="10">
    <source>
        <dbReference type="Google" id="ProtNLM"/>
    </source>
</evidence>
<organism evidence="8 9">
    <name type="scientific">Psittacicella hinzii</name>
    <dbReference type="NCBI Taxonomy" id="2028575"/>
    <lineage>
        <taxon>Bacteria</taxon>
        <taxon>Pseudomonadati</taxon>
        <taxon>Pseudomonadota</taxon>
        <taxon>Gammaproteobacteria</taxon>
        <taxon>Pasteurellales</taxon>
        <taxon>Psittacicellaceae</taxon>
        <taxon>Psittacicella</taxon>
    </lineage>
</organism>
<feature type="non-terminal residue" evidence="8">
    <location>
        <position position="1148"/>
    </location>
</feature>
<dbReference type="Gene3D" id="3.30.460.10">
    <property type="entry name" value="Beta Polymerase, domain 2"/>
    <property type="match status" value="1"/>
</dbReference>
<evidence type="ECO:0000313" key="9">
    <source>
        <dbReference type="Proteomes" id="UP000265691"/>
    </source>
</evidence>
<feature type="compositionally biased region" description="Low complexity" evidence="5">
    <location>
        <begin position="1068"/>
        <end position="1090"/>
    </location>
</feature>
<feature type="region of interest" description="Disordered" evidence="5">
    <location>
        <begin position="1042"/>
        <end position="1120"/>
    </location>
</feature>
<protein>
    <recommendedName>
        <fullName evidence="10">Poly(A) polymerase I</fullName>
    </recommendedName>
</protein>
<dbReference type="GO" id="GO:0003723">
    <property type="term" value="F:RNA binding"/>
    <property type="evidence" value="ECO:0007669"/>
    <property type="project" value="UniProtKB-KW"/>
</dbReference>
<sequence>MSSKSSIARRYRELRKDFPNLRVYDAKKDFGFNLEHLSRGAANISSHLEMADYETYFVGGVMRDIILGRDYNDIDICTSATPSQIKQLFKGRCQIIGRRFQITHVAAGDKRYDVATFREDRKVSRDKLSAEQRKAADNGILMVDNAFSTKVGEDVKRRDFTINALLGKVLTNEVIDLYNGIDHLLNRRVVMIGDPDIRLREDPMRIIRAIRLSAKLNFTIDEDLRKNMFTHKNLLRFTSESRLSDEVSKTLASGAAFKVIELFSEYNLTDLTMPQFHDVVSEEIAGYTKFGAIKGFKPEFGQLIAEQNAKLKEIFKERDLEINPIKAYSPTLALTLAGALITDQRVAYDQPVNPAFLLATMRTVGFIEVFLRYYESLAQENLSEEDFAKEIEGVLLSLSENSFSESCNKFNGRDKENTKTILCNLAMQFITQATPESAKRMSEPMFRAAFSIFRLFMQLFQVDSKILANFRSWNEVNEQYQNDVQRRRPVRRNPQGEIISSKRRREVPDFPYMDIADKEMHIRLAPSIVNIQQAMVLHQNYQHKRSAGLELLDIFIQARREYYNQDQDELERELGQEDSIYYNKQVEADLALSAKKRFQISQTLEEDIDDPDLDFFPEDDPDQEKARIREAAQKILNQTHSEDMSENVNAIPFTSDLDLYYDLAEFQTAYNADFGQDYQEDLQETQEQTLGRLSAFNFEQLEQVFHEFDDDFYLNELRPRKLENGLWDRSAHDAALERLYNTAPELPRNIVKQYAAEKVARATIRIKAQEQGLNPNLSYDETLELLRSIEDVRLKESLRRSEAENKQRLVALYENKISELKQTLASFATNSAEYQAISQQIAGLEKELAQVNPTEVDLSKSANTYSLDTTGNILQHKVVTQNQVNQIEKRVRQFRQELDRRYNIVKNRQIVAELHAKGIYHLDKYYDTYHDGSSLDDFFVANNFTEEEIEIVTNGDRTYEEMYEHLEELEQEYLAHSSDTTSGSMSAALSKAYEQAENAQHQGNKDLGELANLNRGAKVAKTKEQDELDLFADLEQIFAAPSEQASENNQDNQDNQDEQDKQAPQGSNEKQNQEQNQQNQEENPEQTQAQSAKPTQGSLEDKAMANNPKHENTSDNFAWGQVTEMPSWGFNFNEEVEEKVEEKAEQKA</sequence>
<evidence type="ECO:0000256" key="3">
    <source>
        <dbReference type="RuleBase" id="RU003953"/>
    </source>
</evidence>
<evidence type="ECO:0000256" key="5">
    <source>
        <dbReference type="SAM" id="MobiDB-lite"/>
    </source>
</evidence>
<dbReference type="Pfam" id="PF12627">
    <property type="entry name" value="PolyA_pol_RNAbd"/>
    <property type="match status" value="1"/>
</dbReference>
<dbReference type="OrthoDB" id="9805698at2"/>
<keyword evidence="4" id="KW-0175">Coiled coil</keyword>
<keyword evidence="9" id="KW-1185">Reference proteome</keyword>
<proteinExistence type="inferred from homology"/>
<dbReference type="Proteomes" id="UP000265691">
    <property type="component" value="Unassembled WGS sequence"/>
</dbReference>
<feature type="coiled-coil region" evidence="4">
    <location>
        <begin position="803"/>
        <end position="830"/>
    </location>
</feature>
<evidence type="ECO:0000259" key="6">
    <source>
        <dbReference type="Pfam" id="PF01743"/>
    </source>
</evidence>
<dbReference type="GO" id="GO:0000166">
    <property type="term" value="F:nucleotide binding"/>
    <property type="evidence" value="ECO:0007669"/>
    <property type="project" value="UniProtKB-KW"/>
</dbReference>
<feature type="coiled-coil region" evidence="4">
    <location>
        <begin position="952"/>
        <end position="979"/>
    </location>
</feature>
<evidence type="ECO:0000256" key="1">
    <source>
        <dbReference type="ARBA" id="ARBA00022679"/>
    </source>
</evidence>